<sequence>MSLRGFHIFFISFVTFFFAVVAAYGFTLGASQDADFWQAVAWVASITAVIVPIYGVYFINKAKKLYS</sequence>
<accession>A0ABW4ZDJ6</accession>
<organism evidence="2 3">
    <name type="scientific">Rubritalea tangerina</name>
    <dbReference type="NCBI Taxonomy" id="430798"/>
    <lineage>
        <taxon>Bacteria</taxon>
        <taxon>Pseudomonadati</taxon>
        <taxon>Verrucomicrobiota</taxon>
        <taxon>Verrucomicrobiia</taxon>
        <taxon>Verrucomicrobiales</taxon>
        <taxon>Rubritaleaceae</taxon>
        <taxon>Rubritalea</taxon>
    </lineage>
</organism>
<keyword evidence="1" id="KW-0812">Transmembrane</keyword>
<evidence type="ECO:0000313" key="3">
    <source>
        <dbReference type="Proteomes" id="UP001597389"/>
    </source>
</evidence>
<dbReference type="EMBL" id="JBHUJB010000061">
    <property type="protein sequence ID" value="MFD2159959.1"/>
    <property type="molecule type" value="Genomic_DNA"/>
</dbReference>
<feature type="transmembrane region" description="Helical" evidence="1">
    <location>
        <begin position="39"/>
        <end position="59"/>
    </location>
</feature>
<comment type="caution">
    <text evidence="2">The sequence shown here is derived from an EMBL/GenBank/DDBJ whole genome shotgun (WGS) entry which is preliminary data.</text>
</comment>
<dbReference type="Proteomes" id="UP001597389">
    <property type="component" value="Unassembled WGS sequence"/>
</dbReference>
<protein>
    <submittedName>
        <fullName evidence="2">Uncharacterized protein</fullName>
    </submittedName>
</protein>
<name>A0ABW4ZDJ6_9BACT</name>
<gene>
    <name evidence="2" type="ORF">ACFSW8_13710</name>
</gene>
<reference evidence="3" key="1">
    <citation type="journal article" date="2019" name="Int. J. Syst. Evol. Microbiol.">
        <title>The Global Catalogue of Microorganisms (GCM) 10K type strain sequencing project: providing services to taxonomists for standard genome sequencing and annotation.</title>
        <authorList>
            <consortium name="The Broad Institute Genomics Platform"/>
            <consortium name="The Broad Institute Genome Sequencing Center for Infectious Disease"/>
            <person name="Wu L."/>
            <person name="Ma J."/>
        </authorList>
    </citation>
    <scope>NUCLEOTIDE SEQUENCE [LARGE SCALE GENOMIC DNA]</scope>
    <source>
        <strain evidence="3">CCUG 57942</strain>
    </source>
</reference>
<dbReference type="RefSeq" id="WP_377088915.1">
    <property type="nucleotide sequence ID" value="NZ_JBHSJL010000014.1"/>
</dbReference>
<evidence type="ECO:0000313" key="2">
    <source>
        <dbReference type="EMBL" id="MFD2159959.1"/>
    </source>
</evidence>
<proteinExistence type="predicted"/>
<keyword evidence="1" id="KW-1133">Transmembrane helix</keyword>
<feature type="transmembrane region" description="Helical" evidence="1">
    <location>
        <begin position="7"/>
        <end position="27"/>
    </location>
</feature>
<keyword evidence="1" id="KW-0472">Membrane</keyword>
<evidence type="ECO:0000256" key="1">
    <source>
        <dbReference type="SAM" id="Phobius"/>
    </source>
</evidence>
<keyword evidence="3" id="KW-1185">Reference proteome</keyword>